<reference evidence="9" key="1">
    <citation type="submission" date="2016-01" db="EMBL/GenBank/DDBJ databases">
        <title>Reference transcriptome for the parasite Schistocephalus solidus: insights into the molecular evolution of parasitism.</title>
        <authorList>
            <person name="Hebert F.O."/>
            <person name="Grambauer S."/>
            <person name="Barber I."/>
            <person name="Landry C.R."/>
            <person name="Aubin-Horth N."/>
        </authorList>
    </citation>
    <scope>NUCLEOTIDE SEQUENCE</scope>
</reference>
<keyword evidence="2" id="KW-0813">Transport</keyword>
<feature type="transmembrane region" description="Helical" evidence="7">
    <location>
        <begin position="384"/>
        <end position="406"/>
    </location>
</feature>
<dbReference type="AlphaFoldDB" id="A0A0X3NWE0"/>
<feature type="transmembrane region" description="Helical" evidence="7">
    <location>
        <begin position="120"/>
        <end position="140"/>
    </location>
</feature>
<feature type="transmembrane region" description="Helical" evidence="7">
    <location>
        <begin position="194"/>
        <end position="214"/>
    </location>
</feature>
<sequence>MKFRDLLPSVVNLVNSSIGVGMLAMPYCFHQCGIILAMLVLVVSGFATIFASESVLRAGLFFHCSSFEDSAYKSHGIFGKRIVGLSLIGLLFGMLVGFNVSISDMGSDVLATIFETKPTIFYRRLFLIGTLCVVLPLCLLRRVELISLASSVAVLIYLIFLMHLVFVCGLPKLFAGNPLKHVRWWRIDGLVHCLPVIASSLCCQVQVHVIYNSLQEQTHGNMRKALTYAVSFVISAYALAGLFGYLAFIEGEEGGESSALAGNMLTMYPENFVSALVRIGFLYTVTASFPLMLFPLRSALNSLLFEEIAGDLGPINSVKEVPVRRFRLMTLLVILLSIVVSQCTDKVEVILSYTGSLAGAIICYILPACVYLPTVSISSPNRLLAVLLLVYGLTVFVTPLFTFVGVDSPLDAAPVDQLRQEFAAPGGLHPGVPDPAVPHRLLQIQRPVSNHPSASRNVSYLHRVLQ</sequence>
<feature type="transmembrane region" description="Helical" evidence="7">
    <location>
        <begin position="326"/>
        <end position="344"/>
    </location>
</feature>
<evidence type="ECO:0000256" key="4">
    <source>
        <dbReference type="ARBA" id="ARBA00022970"/>
    </source>
</evidence>
<comment type="subcellular location">
    <subcellularLocation>
        <location evidence="1">Membrane</location>
        <topology evidence="1">Multi-pass membrane protein</topology>
    </subcellularLocation>
</comment>
<feature type="transmembrane region" description="Helical" evidence="7">
    <location>
        <begin position="226"/>
        <end position="248"/>
    </location>
</feature>
<evidence type="ECO:0000259" key="8">
    <source>
        <dbReference type="Pfam" id="PF01490"/>
    </source>
</evidence>
<keyword evidence="6 7" id="KW-0472">Membrane</keyword>
<keyword evidence="5 7" id="KW-1133">Transmembrane helix</keyword>
<dbReference type="PANTHER" id="PTHR22950:SF646">
    <property type="entry name" value="SODIUM-COUPLED NEUTRAL AMINO ACID TRANSPORTER 10-RELATED"/>
    <property type="match status" value="1"/>
</dbReference>
<organism evidence="9">
    <name type="scientific">Schistocephalus solidus</name>
    <name type="common">Tapeworm</name>
    <dbReference type="NCBI Taxonomy" id="70667"/>
    <lineage>
        <taxon>Eukaryota</taxon>
        <taxon>Metazoa</taxon>
        <taxon>Spiralia</taxon>
        <taxon>Lophotrochozoa</taxon>
        <taxon>Platyhelminthes</taxon>
        <taxon>Cestoda</taxon>
        <taxon>Eucestoda</taxon>
        <taxon>Diphyllobothriidea</taxon>
        <taxon>Diphyllobothriidae</taxon>
        <taxon>Schistocephalus</taxon>
    </lineage>
</organism>
<name>A0A0X3NWE0_SCHSO</name>
<evidence type="ECO:0000256" key="7">
    <source>
        <dbReference type="SAM" id="Phobius"/>
    </source>
</evidence>
<feature type="transmembrane region" description="Helical" evidence="7">
    <location>
        <begin position="152"/>
        <end position="174"/>
    </location>
</feature>
<keyword evidence="4" id="KW-0029">Amino-acid transport</keyword>
<feature type="transmembrane region" description="Helical" evidence="7">
    <location>
        <begin position="7"/>
        <end position="27"/>
    </location>
</feature>
<protein>
    <submittedName>
        <fullName evidence="9">Putative sodium-coupled neutral amino acid transporter 10</fullName>
    </submittedName>
</protein>
<dbReference type="GO" id="GO:0016020">
    <property type="term" value="C:membrane"/>
    <property type="evidence" value="ECO:0007669"/>
    <property type="project" value="UniProtKB-SubCell"/>
</dbReference>
<evidence type="ECO:0000256" key="3">
    <source>
        <dbReference type="ARBA" id="ARBA00022692"/>
    </source>
</evidence>
<proteinExistence type="predicted"/>
<evidence type="ECO:0000256" key="6">
    <source>
        <dbReference type="ARBA" id="ARBA00023136"/>
    </source>
</evidence>
<accession>A0A0X3NWE0</accession>
<dbReference type="Pfam" id="PF01490">
    <property type="entry name" value="Aa_trans"/>
    <property type="match status" value="1"/>
</dbReference>
<gene>
    <name evidence="9" type="primary">S38AA</name>
    <name evidence="9" type="ORF">TR162797</name>
</gene>
<evidence type="ECO:0000256" key="2">
    <source>
        <dbReference type="ARBA" id="ARBA00022448"/>
    </source>
</evidence>
<dbReference type="GO" id="GO:0015179">
    <property type="term" value="F:L-amino acid transmembrane transporter activity"/>
    <property type="evidence" value="ECO:0007669"/>
    <property type="project" value="TreeGrafter"/>
</dbReference>
<dbReference type="InterPro" id="IPR013057">
    <property type="entry name" value="AA_transpt_TM"/>
</dbReference>
<evidence type="ECO:0000313" key="9">
    <source>
        <dbReference type="EMBL" id="JAP43693.1"/>
    </source>
</evidence>
<evidence type="ECO:0000256" key="1">
    <source>
        <dbReference type="ARBA" id="ARBA00004141"/>
    </source>
</evidence>
<feature type="transmembrane region" description="Helical" evidence="7">
    <location>
        <begin position="350"/>
        <end position="372"/>
    </location>
</feature>
<dbReference type="EMBL" id="GEEE01019532">
    <property type="protein sequence ID" value="JAP43693.1"/>
    <property type="molecule type" value="Transcribed_RNA"/>
</dbReference>
<evidence type="ECO:0000256" key="5">
    <source>
        <dbReference type="ARBA" id="ARBA00022989"/>
    </source>
</evidence>
<feature type="transmembrane region" description="Helical" evidence="7">
    <location>
        <begin position="82"/>
        <end position="100"/>
    </location>
</feature>
<feature type="transmembrane region" description="Helical" evidence="7">
    <location>
        <begin position="33"/>
        <end position="51"/>
    </location>
</feature>
<feature type="transmembrane region" description="Helical" evidence="7">
    <location>
        <begin position="272"/>
        <end position="294"/>
    </location>
</feature>
<dbReference type="PANTHER" id="PTHR22950">
    <property type="entry name" value="AMINO ACID TRANSPORTER"/>
    <property type="match status" value="1"/>
</dbReference>
<feature type="domain" description="Amino acid transporter transmembrane" evidence="8">
    <location>
        <begin position="9"/>
        <end position="379"/>
    </location>
</feature>
<keyword evidence="3 7" id="KW-0812">Transmembrane</keyword>